<evidence type="ECO:0000256" key="7">
    <source>
        <dbReference type="ARBA" id="ARBA00022660"/>
    </source>
</evidence>
<evidence type="ECO:0000256" key="3">
    <source>
        <dbReference type="ARBA" id="ARBA00005482"/>
    </source>
</evidence>
<dbReference type="InterPro" id="IPR009947">
    <property type="entry name" value="NDUA7"/>
</dbReference>
<organism evidence="16 17">
    <name type="scientific">Acropora cervicornis</name>
    <name type="common">Staghorn coral</name>
    <dbReference type="NCBI Taxonomy" id="6130"/>
    <lineage>
        <taxon>Eukaryota</taxon>
        <taxon>Metazoa</taxon>
        <taxon>Cnidaria</taxon>
        <taxon>Anthozoa</taxon>
        <taxon>Hexacorallia</taxon>
        <taxon>Scleractinia</taxon>
        <taxon>Astrocoeniina</taxon>
        <taxon>Acroporidae</taxon>
        <taxon>Acropora</taxon>
    </lineage>
</organism>
<keyword evidence="10" id="KW-0007">Acetylation</keyword>
<dbReference type="Pfam" id="PF07347">
    <property type="entry name" value="CI-B14_5a"/>
    <property type="match status" value="1"/>
</dbReference>
<protein>
    <recommendedName>
        <fullName evidence="5">NADH dehydrogenase [ubiquinone] 1 alpha subcomplex subunit 7</fullName>
    </recommendedName>
    <alternativeName>
        <fullName evidence="14">Complex I-B14.5a</fullName>
    </alternativeName>
    <alternativeName>
        <fullName evidence="13">NADH-ubiquinone oxidoreductase subunit B14.5a</fullName>
    </alternativeName>
</protein>
<dbReference type="PANTHER" id="PTHR12485">
    <property type="entry name" value="NADH-UBIQUINONE OXIDOREDUCTASE SUBUNIT B"/>
    <property type="match status" value="1"/>
</dbReference>
<keyword evidence="17" id="KW-1185">Reference proteome</keyword>
<proteinExistence type="inferred from homology"/>
<evidence type="ECO:0000256" key="8">
    <source>
        <dbReference type="ARBA" id="ARBA00022792"/>
    </source>
</evidence>
<evidence type="ECO:0000256" key="6">
    <source>
        <dbReference type="ARBA" id="ARBA00022448"/>
    </source>
</evidence>
<dbReference type="EMBL" id="JARQWQ010000009">
    <property type="protein sequence ID" value="KAK2569528.1"/>
    <property type="molecule type" value="Genomic_DNA"/>
</dbReference>
<keyword evidence="6" id="KW-0813">Transport</keyword>
<comment type="similarity">
    <text evidence="3">Belongs to the complex I NDUFA7 subunit family.</text>
</comment>
<evidence type="ECO:0000256" key="1">
    <source>
        <dbReference type="ARBA" id="ARBA00003195"/>
    </source>
</evidence>
<evidence type="ECO:0000256" key="11">
    <source>
        <dbReference type="ARBA" id="ARBA00023128"/>
    </source>
</evidence>
<dbReference type="PANTHER" id="PTHR12485:SF1">
    <property type="entry name" value="NADH DEHYDROGENASE [UBIQUINONE] 1 ALPHA SUBCOMPLEX SUBUNIT 7"/>
    <property type="match status" value="1"/>
</dbReference>
<comment type="subcellular location">
    <subcellularLocation>
        <location evidence="2">Mitochondrion inner membrane</location>
        <topology evidence="2">Peripheral membrane protein</topology>
        <orientation evidence="2">Matrix side</orientation>
    </subcellularLocation>
</comment>
<gene>
    <name evidence="16" type="ORF">P5673_005346</name>
</gene>
<reference evidence="16" key="1">
    <citation type="journal article" date="2023" name="G3 (Bethesda)">
        <title>Whole genome assembly and annotation of the endangered Caribbean coral Acropora cervicornis.</title>
        <authorList>
            <person name="Selwyn J.D."/>
            <person name="Vollmer S.V."/>
        </authorList>
    </citation>
    <scope>NUCLEOTIDE SEQUENCE</scope>
    <source>
        <strain evidence="16">K2</strain>
    </source>
</reference>
<evidence type="ECO:0000256" key="10">
    <source>
        <dbReference type="ARBA" id="ARBA00022990"/>
    </source>
</evidence>
<name>A0AAD9QYC8_ACRCE</name>
<accession>A0AAD9QYC8</accession>
<feature type="region of interest" description="Disordered" evidence="15">
    <location>
        <begin position="48"/>
        <end position="75"/>
    </location>
</feature>
<reference evidence="16" key="2">
    <citation type="journal article" date="2023" name="Science">
        <title>Genomic signatures of disease resistance in endangered staghorn corals.</title>
        <authorList>
            <person name="Vollmer S.V."/>
            <person name="Selwyn J.D."/>
            <person name="Despard B.A."/>
            <person name="Roesel C.L."/>
        </authorList>
    </citation>
    <scope>NUCLEOTIDE SEQUENCE</scope>
    <source>
        <strain evidence="16">K2</strain>
    </source>
</reference>
<evidence type="ECO:0000256" key="12">
    <source>
        <dbReference type="ARBA" id="ARBA00023136"/>
    </source>
</evidence>
<comment type="function">
    <text evidence="1">Accessory subunit of the mitochondrial membrane respiratory chain NADH dehydrogenase (Complex I), that is believed not to be involved in catalysis. Complex I functions in the transfer of electrons from NADH to the respiratory chain. The immediate electron acceptor for the enzyme is believed to be ubiquinone.</text>
</comment>
<evidence type="ECO:0000256" key="2">
    <source>
        <dbReference type="ARBA" id="ARBA00004443"/>
    </source>
</evidence>
<keyword evidence="11" id="KW-0496">Mitochondrion</keyword>
<dbReference type="AlphaFoldDB" id="A0AAD9QYC8"/>
<keyword evidence="12" id="KW-0472">Membrane</keyword>
<evidence type="ECO:0000256" key="13">
    <source>
        <dbReference type="ARBA" id="ARBA00030360"/>
    </source>
</evidence>
<keyword evidence="8" id="KW-0999">Mitochondrion inner membrane</keyword>
<dbReference type="GO" id="GO:0006120">
    <property type="term" value="P:mitochondrial electron transport, NADH to ubiquinone"/>
    <property type="evidence" value="ECO:0007669"/>
    <property type="project" value="TreeGrafter"/>
</dbReference>
<evidence type="ECO:0000256" key="15">
    <source>
        <dbReference type="SAM" id="MobiDB-lite"/>
    </source>
</evidence>
<dbReference type="GO" id="GO:0005743">
    <property type="term" value="C:mitochondrial inner membrane"/>
    <property type="evidence" value="ECO:0007669"/>
    <property type="project" value="UniProtKB-SubCell"/>
</dbReference>
<comment type="caution">
    <text evidence="16">The sequence shown here is derived from an EMBL/GenBank/DDBJ whole genome shotgun (WGS) entry which is preliminary data.</text>
</comment>
<comment type="subunit">
    <text evidence="4">Complex I is composed of 45 different subunits.</text>
</comment>
<evidence type="ECO:0000256" key="5">
    <source>
        <dbReference type="ARBA" id="ARBA00016383"/>
    </source>
</evidence>
<evidence type="ECO:0000256" key="4">
    <source>
        <dbReference type="ARBA" id="ARBA00011533"/>
    </source>
</evidence>
<keyword evidence="9" id="KW-0249">Electron transport</keyword>
<keyword evidence="7" id="KW-0679">Respiratory chain</keyword>
<evidence type="ECO:0000256" key="9">
    <source>
        <dbReference type="ARBA" id="ARBA00022982"/>
    </source>
</evidence>
<sequence length="75" mass="8308">MLCFSRTQPLPNIPDGPAHKLSHNYYCDRDLRRASKPPVILYGSQKLLQGSSEEGEQGKLPASKTPGKVFIPVDE</sequence>
<evidence type="ECO:0000313" key="17">
    <source>
        <dbReference type="Proteomes" id="UP001249851"/>
    </source>
</evidence>
<evidence type="ECO:0000313" key="16">
    <source>
        <dbReference type="EMBL" id="KAK2569528.1"/>
    </source>
</evidence>
<dbReference type="Proteomes" id="UP001249851">
    <property type="component" value="Unassembled WGS sequence"/>
</dbReference>
<evidence type="ECO:0000256" key="14">
    <source>
        <dbReference type="ARBA" id="ARBA00033401"/>
    </source>
</evidence>